<keyword evidence="3" id="KW-1185">Reference proteome</keyword>
<dbReference type="InterPro" id="IPR023393">
    <property type="entry name" value="START-like_dom_sf"/>
</dbReference>
<dbReference type="EMBL" id="BAAARE010000004">
    <property type="protein sequence ID" value="GAA2476222.1"/>
    <property type="molecule type" value="Genomic_DNA"/>
</dbReference>
<dbReference type="Proteomes" id="UP001500730">
    <property type="component" value="Unassembled WGS sequence"/>
</dbReference>
<feature type="compositionally biased region" description="Pro residues" evidence="1">
    <location>
        <begin position="356"/>
        <end position="397"/>
    </location>
</feature>
<feature type="compositionally biased region" description="Low complexity" evidence="1">
    <location>
        <begin position="398"/>
        <end position="407"/>
    </location>
</feature>
<evidence type="ECO:0000313" key="3">
    <source>
        <dbReference type="Proteomes" id="UP001500730"/>
    </source>
</evidence>
<evidence type="ECO:0000256" key="1">
    <source>
        <dbReference type="SAM" id="MobiDB-lite"/>
    </source>
</evidence>
<proteinExistence type="predicted"/>
<feature type="region of interest" description="Disordered" evidence="1">
    <location>
        <begin position="346"/>
        <end position="407"/>
    </location>
</feature>
<accession>A0ABN3L1Q5</accession>
<name>A0ABN3L1Q5_9MICO</name>
<organism evidence="2 3">
    <name type="scientific">Terrabacter carboxydivorans</name>
    <dbReference type="NCBI Taxonomy" id="619730"/>
    <lineage>
        <taxon>Bacteria</taxon>
        <taxon>Bacillati</taxon>
        <taxon>Actinomycetota</taxon>
        <taxon>Actinomycetes</taxon>
        <taxon>Micrococcales</taxon>
        <taxon>Intrasporangiaceae</taxon>
        <taxon>Terrabacter</taxon>
    </lineage>
</organism>
<reference evidence="2 3" key="1">
    <citation type="journal article" date="2019" name="Int. J. Syst. Evol. Microbiol.">
        <title>The Global Catalogue of Microorganisms (GCM) 10K type strain sequencing project: providing services to taxonomists for standard genome sequencing and annotation.</title>
        <authorList>
            <consortium name="The Broad Institute Genomics Platform"/>
            <consortium name="The Broad Institute Genome Sequencing Center for Infectious Disease"/>
            <person name="Wu L."/>
            <person name="Ma J."/>
        </authorList>
    </citation>
    <scope>NUCLEOTIDE SEQUENCE [LARGE SCALE GENOMIC DNA]</scope>
    <source>
        <strain evidence="2 3">JCM 16259</strain>
    </source>
</reference>
<dbReference type="RefSeq" id="WP_344253898.1">
    <property type="nucleotide sequence ID" value="NZ_BAAARE010000004.1"/>
</dbReference>
<comment type="caution">
    <text evidence="2">The sequence shown here is derived from an EMBL/GenBank/DDBJ whole genome shotgun (WGS) entry which is preliminary data.</text>
</comment>
<evidence type="ECO:0000313" key="2">
    <source>
        <dbReference type="EMBL" id="GAA2476222.1"/>
    </source>
</evidence>
<sequence length="457" mass="47053">MSLLRDLFGDRGGRRDEPAPAVVVRDVGHRVFIERAPSEVWPHLVAPAPGAELGVDCVRVLALHASGPGGLPEFAGVWRRSNGRLWVGLSTVVDVRHGVQVVCRTADGATPLTLTTTVEPLDGGCVVAQRLDGLAPTDPAAEFARSWVARALLGLKADVEGTPRSRTTDPTSDGPVEDAMASGFVGHGPATAGGPGVLPVHESASVDIAVAPDRLRELLEQPSSEQLLKPSLEQLVRLELADEPGREHVLAVHRQGDGRRACSVSLVAPSPEPGRTVERDLTSSHEADVVTTVEPCEVGARLTETFTGWLPAGPGRVVDGSGIAALMATRLAVVKNLAEAGVVPQRDPATGFLPPGQGPDLPPPSGVPASLAPPPPGQGPDLPPPSGVPASPAPPSPGAAGEVGAGAESAVGARASVPSSVLLPPPHVAAPAAGYDVGTWRTWNDDGFYAASETTWW</sequence>
<protein>
    <submittedName>
        <fullName evidence="2">Uncharacterized protein</fullName>
    </submittedName>
</protein>
<dbReference type="Gene3D" id="3.30.530.20">
    <property type="match status" value="1"/>
</dbReference>
<gene>
    <name evidence="2" type="ORF">GCM10009858_12070</name>
</gene>
<dbReference type="SUPFAM" id="SSF55961">
    <property type="entry name" value="Bet v1-like"/>
    <property type="match status" value="1"/>
</dbReference>